<keyword evidence="7" id="KW-1185">Reference proteome</keyword>
<dbReference type="Gene3D" id="2.115.10.20">
    <property type="entry name" value="Glycosyl hydrolase domain, family 43"/>
    <property type="match status" value="1"/>
</dbReference>
<dbReference type="PANTHER" id="PTHR22925:SF3">
    <property type="entry name" value="GLYCOSYL HYDROLASE FAMILY PROTEIN 43"/>
    <property type="match status" value="1"/>
</dbReference>
<dbReference type="GO" id="GO:0005975">
    <property type="term" value="P:carbohydrate metabolic process"/>
    <property type="evidence" value="ECO:0007669"/>
    <property type="project" value="InterPro"/>
</dbReference>
<evidence type="ECO:0000256" key="1">
    <source>
        <dbReference type="ARBA" id="ARBA00009865"/>
    </source>
</evidence>
<dbReference type="InterPro" id="IPR006710">
    <property type="entry name" value="Glyco_hydro_43"/>
</dbReference>
<reference evidence="6 7" key="1">
    <citation type="submission" date="2018-08" db="EMBL/GenBank/DDBJ databases">
        <title>Mucilaginibacter sp. MYSH2.</title>
        <authorList>
            <person name="Seo T."/>
        </authorList>
    </citation>
    <scope>NUCLEOTIDE SEQUENCE [LARGE SCALE GENOMIC DNA]</scope>
    <source>
        <strain evidence="6 7">MYSH2</strain>
    </source>
</reference>
<dbReference type="AlphaFoldDB" id="A0A372NWY8"/>
<dbReference type="CDD" id="cd18821">
    <property type="entry name" value="GH43_Pc3Gal43A-like"/>
    <property type="match status" value="1"/>
</dbReference>
<evidence type="ECO:0000256" key="4">
    <source>
        <dbReference type="RuleBase" id="RU361187"/>
    </source>
</evidence>
<evidence type="ECO:0000313" key="6">
    <source>
        <dbReference type="EMBL" id="RFZ94626.1"/>
    </source>
</evidence>
<dbReference type="Pfam" id="PF04616">
    <property type="entry name" value="Glyco_hydro_43"/>
    <property type="match status" value="1"/>
</dbReference>
<dbReference type="EMBL" id="QWDC01000001">
    <property type="protein sequence ID" value="RFZ94626.1"/>
    <property type="molecule type" value="Genomic_DNA"/>
</dbReference>
<evidence type="ECO:0000256" key="3">
    <source>
        <dbReference type="ARBA" id="ARBA00023295"/>
    </source>
</evidence>
<dbReference type="InterPro" id="IPR023296">
    <property type="entry name" value="Glyco_hydro_beta-prop_sf"/>
</dbReference>
<sequence>MLRSFKRYKCSLLTFALLTFAFAGLAQQHTSIEPGGVWTDNRGKHIQAHGGGIIKYKNHYYWYGEERAQGLDTAKRYVSCYESTDLMNWTFKGDALQQADPENLGSHWVLERPKVFYNNKTKKFVMYFHLDDRSYKVASVGIAVSDKPDGPYRYVKSFRPLGHESRDIGQFIDDDGTAYLVFEDRPYGFRIAKLSADYMNVEEEMSLIPKHMEGGAIVHYKGLDYAIGSALTGWDPNPNLYATAPSLKGPWSEFKDIAPPAERTYGSQSTMMLKVTGTKTTTVLFMGDIWKPKTQWDSRYLWMPLEIGEGKLWLPSPQSFSIDVKTGESKIVSQK</sequence>
<dbReference type="PANTHER" id="PTHR22925">
    <property type="entry name" value="GLYCOSYL HYDROLASE 43 FAMILY MEMBER"/>
    <property type="match status" value="1"/>
</dbReference>
<dbReference type="GO" id="GO:0004553">
    <property type="term" value="F:hydrolase activity, hydrolyzing O-glycosyl compounds"/>
    <property type="evidence" value="ECO:0007669"/>
    <property type="project" value="InterPro"/>
</dbReference>
<name>A0A372NWY8_9SPHI</name>
<evidence type="ECO:0000256" key="2">
    <source>
        <dbReference type="ARBA" id="ARBA00022801"/>
    </source>
</evidence>
<evidence type="ECO:0000313" key="7">
    <source>
        <dbReference type="Proteomes" id="UP000264217"/>
    </source>
</evidence>
<dbReference type="RefSeq" id="WP_117390187.1">
    <property type="nucleotide sequence ID" value="NZ_QWDC01000001.1"/>
</dbReference>
<keyword evidence="5" id="KW-0732">Signal</keyword>
<feature type="signal peptide" evidence="5">
    <location>
        <begin position="1"/>
        <end position="26"/>
    </location>
</feature>
<proteinExistence type="inferred from homology"/>
<accession>A0A372NWY8</accession>
<evidence type="ECO:0008006" key="8">
    <source>
        <dbReference type="Google" id="ProtNLM"/>
    </source>
</evidence>
<organism evidence="6 7">
    <name type="scientific">Mucilaginibacter conchicola</name>
    <dbReference type="NCBI Taxonomy" id="2303333"/>
    <lineage>
        <taxon>Bacteria</taxon>
        <taxon>Pseudomonadati</taxon>
        <taxon>Bacteroidota</taxon>
        <taxon>Sphingobacteriia</taxon>
        <taxon>Sphingobacteriales</taxon>
        <taxon>Sphingobacteriaceae</taxon>
        <taxon>Mucilaginibacter</taxon>
    </lineage>
</organism>
<keyword evidence="2 4" id="KW-0378">Hydrolase</keyword>
<dbReference type="Proteomes" id="UP000264217">
    <property type="component" value="Unassembled WGS sequence"/>
</dbReference>
<keyword evidence="3 4" id="KW-0326">Glycosidase</keyword>
<evidence type="ECO:0000256" key="5">
    <source>
        <dbReference type="SAM" id="SignalP"/>
    </source>
</evidence>
<comment type="caution">
    <text evidence="6">The sequence shown here is derived from an EMBL/GenBank/DDBJ whole genome shotgun (WGS) entry which is preliminary data.</text>
</comment>
<protein>
    <recommendedName>
        <fullName evidence="8">Glycosyl hydrolase family 43</fullName>
    </recommendedName>
</protein>
<feature type="chain" id="PRO_5016697809" description="Glycosyl hydrolase family 43" evidence="5">
    <location>
        <begin position="27"/>
        <end position="335"/>
    </location>
</feature>
<gene>
    <name evidence="6" type="ORF">D0C36_03525</name>
</gene>
<dbReference type="OrthoDB" id="273314at2"/>
<dbReference type="SUPFAM" id="SSF75005">
    <property type="entry name" value="Arabinanase/levansucrase/invertase"/>
    <property type="match status" value="1"/>
</dbReference>
<comment type="similarity">
    <text evidence="1 4">Belongs to the glycosyl hydrolase 43 family.</text>
</comment>